<dbReference type="Proteomes" id="UP000832034">
    <property type="component" value="Plasmid p1Vster"/>
</dbReference>
<dbReference type="EMBL" id="CP091513">
    <property type="protein sequence ID" value="UOO93754.1"/>
    <property type="molecule type" value="Genomic_DNA"/>
</dbReference>
<protein>
    <submittedName>
        <fullName evidence="1">Replication initiator protein A</fullName>
    </submittedName>
</protein>
<dbReference type="InterPro" id="IPR036388">
    <property type="entry name" value="WH-like_DNA-bd_sf"/>
</dbReference>
<geneLocation type="plasmid" evidence="1 2">
    <name>p1Vster</name>
</geneLocation>
<keyword evidence="2" id="KW-1185">Reference proteome</keyword>
<dbReference type="Pfam" id="PF10134">
    <property type="entry name" value="RPA"/>
    <property type="match status" value="1"/>
</dbReference>
<reference evidence="1 2" key="1">
    <citation type="journal article" date="2022" name="Res Sq">
        <title>Evolution of multicellular longitudinally dividing oral cavity symbionts (Neisseriaceae).</title>
        <authorList>
            <person name="Nyongesa S."/>
            <person name="Weber P."/>
            <person name="Bernet E."/>
            <person name="Pullido F."/>
            <person name="Nieckarz M."/>
            <person name="Delaby M."/>
            <person name="Nieves C."/>
            <person name="Viehboeck T."/>
            <person name="Krause N."/>
            <person name="Rivera-Millot A."/>
            <person name="Nakamura A."/>
            <person name="Vischer N."/>
            <person name="VanNieuwenhze M."/>
            <person name="Brun Y."/>
            <person name="Cava F."/>
            <person name="Bulgheresi S."/>
            <person name="Veyrier F."/>
        </authorList>
    </citation>
    <scope>NUCLEOTIDE SEQUENCE [LARGE SCALE GENOMIC DNA]</scope>
    <source>
        <strain evidence="1 2">SAG 1488-6</strain>
        <plasmid evidence="1 2">p1Vster</plasmid>
    </source>
</reference>
<dbReference type="RefSeq" id="WP_019959522.1">
    <property type="nucleotide sequence ID" value="NZ_CP091513.1"/>
</dbReference>
<keyword evidence="1" id="KW-0614">Plasmid</keyword>
<dbReference type="Gene3D" id="1.10.10.10">
    <property type="entry name" value="Winged helix-like DNA-binding domain superfamily/Winged helix DNA-binding domain"/>
    <property type="match status" value="1"/>
</dbReference>
<dbReference type="InterPro" id="IPR018777">
    <property type="entry name" value="Replication_initiator_prot_A"/>
</dbReference>
<evidence type="ECO:0000313" key="1">
    <source>
        <dbReference type="EMBL" id="UOO93754.1"/>
    </source>
</evidence>
<proteinExistence type="predicted"/>
<organism evidence="1 2">
    <name type="scientific">Vitreoscilla stercoraria</name>
    <dbReference type="NCBI Taxonomy" id="61"/>
    <lineage>
        <taxon>Bacteria</taxon>
        <taxon>Pseudomonadati</taxon>
        <taxon>Pseudomonadota</taxon>
        <taxon>Betaproteobacteria</taxon>
        <taxon>Neisseriales</taxon>
        <taxon>Neisseriaceae</taxon>
        <taxon>Vitreoscilla</taxon>
    </lineage>
</organism>
<evidence type="ECO:0000313" key="2">
    <source>
        <dbReference type="Proteomes" id="UP000832034"/>
    </source>
</evidence>
<name>A0ABY4EEZ2_VITST</name>
<sequence length="296" mass="34823">MSYSNKTALDIIANRKKELAIKEEANKPSHLAPIKYPQTDFFIADIFDTVTYRSDLASMEYPLFALKAGDTRSRVYEHDGLIISIDPNRYGVATMHDKDIWIYCISKICQAMYEGEEIHRKVRFTIYDYLKTTNRHISGSDYERTKEALERLKGTSIKVESENKKERIARSFSLISDWYIVEEKDGRMIRVEVEIPQWLFNSVANKQVLSISPDYFRLRRPLDRRIYELARKHCGYQSSWKIGLDLLHRKSGSTGDLRKFRLNIKSLAESDELPDYILRFDHNKDMVIFKKRSKNK</sequence>
<gene>
    <name evidence="1" type="ORF">LVJ81_13000</name>
</gene>
<accession>A0ABY4EEZ2</accession>